<dbReference type="InterPro" id="IPR047519">
    <property type="entry name" value="FH_FOXQ2-like"/>
</dbReference>
<evidence type="ECO:0000256" key="3">
    <source>
        <dbReference type="ARBA" id="ARBA00023242"/>
    </source>
</evidence>
<dbReference type="InterPro" id="IPR018122">
    <property type="entry name" value="TF_fork_head_CS_1"/>
</dbReference>
<evidence type="ECO:0000259" key="6">
    <source>
        <dbReference type="PROSITE" id="PS50039"/>
    </source>
</evidence>
<dbReference type="PROSITE" id="PS00658">
    <property type="entry name" value="FORK_HEAD_2"/>
    <property type="match status" value="1"/>
</dbReference>
<keyword evidence="2 4" id="KW-0238">DNA-binding</keyword>
<proteinExistence type="predicted"/>
<evidence type="ECO:0000256" key="1">
    <source>
        <dbReference type="ARBA" id="ARBA00022473"/>
    </source>
</evidence>
<reference evidence="8" key="1">
    <citation type="submission" date="2025-08" db="UniProtKB">
        <authorList>
            <consortium name="RefSeq"/>
        </authorList>
    </citation>
    <scope>IDENTIFICATION</scope>
    <source>
        <tissue evidence="8">Adult</tissue>
    </source>
</reference>
<dbReference type="PANTHER" id="PTHR11829">
    <property type="entry name" value="FORKHEAD BOX PROTEIN"/>
    <property type="match status" value="1"/>
</dbReference>
<dbReference type="Pfam" id="PF00250">
    <property type="entry name" value="Forkhead"/>
    <property type="match status" value="1"/>
</dbReference>
<keyword evidence="7" id="KW-1185">Reference proteome</keyword>
<dbReference type="RefSeq" id="XP_049315590.1">
    <property type="nucleotide sequence ID" value="XM_049459633.1"/>
</dbReference>
<feature type="domain" description="Fork-head" evidence="6">
    <location>
        <begin position="202"/>
        <end position="294"/>
    </location>
</feature>
<dbReference type="SMART" id="SM00339">
    <property type="entry name" value="FH"/>
    <property type="match status" value="1"/>
</dbReference>
<feature type="region of interest" description="Disordered" evidence="5">
    <location>
        <begin position="295"/>
        <end position="323"/>
    </location>
</feature>
<dbReference type="InterPro" id="IPR001766">
    <property type="entry name" value="Fork_head_dom"/>
</dbReference>
<evidence type="ECO:0000256" key="5">
    <source>
        <dbReference type="SAM" id="MobiDB-lite"/>
    </source>
</evidence>
<accession>A0ABM3K285</accession>
<keyword evidence="3 4" id="KW-0539">Nucleus</keyword>
<comment type="subcellular location">
    <subcellularLocation>
        <location evidence="4">Nucleus</location>
    </subcellularLocation>
</comment>
<dbReference type="Gene3D" id="1.10.10.10">
    <property type="entry name" value="Winged helix-like DNA-binding domain superfamily/Winged helix DNA-binding domain"/>
    <property type="match status" value="1"/>
</dbReference>
<evidence type="ECO:0000313" key="8">
    <source>
        <dbReference type="RefSeq" id="XP_049315590.1"/>
    </source>
</evidence>
<dbReference type="PROSITE" id="PS50039">
    <property type="entry name" value="FORK_HEAD_3"/>
    <property type="match status" value="1"/>
</dbReference>
<feature type="DNA-binding region" description="Fork-head" evidence="4">
    <location>
        <begin position="202"/>
        <end position="294"/>
    </location>
</feature>
<dbReference type="GeneID" id="105233774"/>
<protein>
    <submittedName>
        <fullName evidence="8">Uncharacterized protein LOC105233774</fullName>
    </submittedName>
</protein>
<dbReference type="InterPro" id="IPR030456">
    <property type="entry name" value="TF_fork_head_CS_2"/>
</dbReference>
<sequence length="753" mass="85191">MQIINSACTKQTDPSNTIALGNSMETVNKYLDSNLLKYFSEPYDANTTTSVASGVKNAYLLSSDAASLRQIDEQSGPVVSASYMNVQNVRRENLVLIPSPNSLEQYRLQLYNYALNIDRLHCFQQNTTAVYGSRPGPGLQFVVNGENKCNLESIDMKTESNYSCPNISSVRPYVPFTLAHGNRLDLSMSLFPQRMVHPEEPKPQYSYIGLIAMAILSSVETKLVLSDIYQHILDNYPYFRARGPGWRNSIRHNLSLNDCFIKSGRSANGKGHYWAIHPANIDDFRRGDFRRRKAQRKVRKHMGLSLDDGSTESPSPPPLDLSSTQLTSTRLLQLPPPGNSLTTTHDFRTSNARSFNYLNPLLRVPPSSSSLQQAQQHIQDSYFGTAIMEHYRCMPSVTAFKNGYSTCSQQEYYKLCSNGQLDNLHTNDPATQSLSEQSVTDNHKNSKISLINGTAISTVAPHSFTGAKTNYYTHMHKRQFDVASLLAPDRNIFTTTLRERDQHASTFDALEYAQFLKKKTEENGKYRLQHMPAETKNTHPYTLPVSQTCALSPLEIEYNREQEQEQDEIDVVANDIDEHSKQTFSFTADQNNKEHQELFSSISKSISCSKNSAENYDDSDNENNIIHKRTNSSHPHSLKPSAVIEWRMLQQQPISVEAFIKQCGVSKSSNGKSCTEGFEDCYATKNTSSKSVNPILNTQRMALEGRSESNLNDNKIQMELCEHKPNEATPKSLHVRRMIKHFHQHQQQHNQDN</sequence>
<evidence type="ECO:0000256" key="4">
    <source>
        <dbReference type="PROSITE-ProRule" id="PRU00089"/>
    </source>
</evidence>
<dbReference type="PRINTS" id="PR00053">
    <property type="entry name" value="FORKHEAD"/>
</dbReference>
<gene>
    <name evidence="8" type="primary">LOC105233774</name>
</gene>
<dbReference type="CDD" id="cd20035">
    <property type="entry name" value="FH_FOXQ2-like"/>
    <property type="match status" value="1"/>
</dbReference>
<dbReference type="SUPFAM" id="SSF46785">
    <property type="entry name" value="Winged helix' DNA-binding domain"/>
    <property type="match status" value="1"/>
</dbReference>
<dbReference type="InterPro" id="IPR050211">
    <property type="entry name" value="FOX_domain-containing"/>
</dbReference>
<keyword evidence="1" id="KW-0217">Developmental protein</keyword>
<evidence type="ECO:0000256" key="2">
    <source>
        <dbReference type="ARBA" id="ARBA00023125"/>
    </source>
</evidence>
<dbReference type="InterPro" id="IPR036390">
    <property type="entry name" value="WH_DNA-bd_sf"/>
</dbReference>
<dbReference type="PROSITE" id="PS00657">
    <property type="entry name" value="FORK_HEAD_1"/>
    <property type="match status" value="1"/>
</dbReference>
<evidence type="ECO:0000313" key="7">
    <source>
        <dbReference type="Proteomes" id="UP001652620"/>
    </source>
</evidence>
<dbReference type="InterPro" id="IPR036388">
    <property type="entry name" value="WH-like_DNA-bd_sf"/>
</dbReference>
<name>A0ABM3K285_BACDO</name>
<dbReference type="PANTHER" id="PTHR11829:SF343">
    <property type="entry name" value="FORK-HEAD DOMAIN-CONTAINING PROTEIN"/>
    <property type="match status" value="1"/>
</dbReference>
<dbReference type="Proteomes" id="UP001652620">
    <property type="component" value="Chromosome 6"/>
</dbReference>
<organism evidence="7 8">
    <name type="scientific">Bactrocera dorsalis</name>
    <name type="common">Oriental fruit fly</name>
    <name type="synonym">Dacus dorsalis</name>
    <dbReference type="NCBI Taxonomy" id="27457"/>
    <lineage>
        <taxon>Eukaryota</taxon>
        <taxon>Metazoa</taxon>
        <taxon>Ecdysozoa</taxon>
        <taxon>Arthropoda</taxon>
        <taxon>Hexapoda</taxon>
        <taxon>Insecta</taxon>
        <taxon>Pterygota</taxon>
        <taxon>Neoptera</taxon>
        <taxon>Endopterygota</taxon>
        <taxon>Diptera</taxon>
        <taxon>Brachycera</taxon>
        <taxon>Muscomorpha</taxon>
        <taxon>Tephritoidea</taxon>
        <taxon>Tephritidae</taxon>
        <taxon>Bactrocera</taxon>
        <taxon>Bactrocera</taxon>
    </lineage>
</organism>